<evidence type="ECO:0000256" key="10">
    <source>
        <dbReference type="RuleBase" id="RU365075"/>
    </source>
</evidence>
<name>A0A9W8B4Z3_9FUNG</name>
<dbReference type="EMBL" id="JANBQB010000092">
    <property type="protein sequence ID" value="KAJ1982381.1"/>
    <property type="molecule type" value="Genomic_DNA"/>
</dbReference>
<evidence type="ECO:0000256" key="5">
    <source>
        <dbReference type="ARBA" id="ARBA00022927"/>
    </source>
</evidence>
<dbReference type="SMART" id="SM01087">
    <property type="entry name" value="COG6"/>
    <property type="match status" value="1"/>
</dbReference>
<comment type="similarity">
    <text evidence="2 10">Belongs to the COG6 family.</text>
</comment>
<dbReference type="GO" id="GO:0017119">
    <property type="term" value="C:Golgi transport complex"/>
    <property type="evidence" value="ECO:0007669"/>
    <property type="project" value="UniProtKB-UniRule"/>
</dbReference>
<evidence type="ECO:0000256" key="8">
    <source>
        <dbReference type="ARBA" id="ARBA00031348"/>
    </source>
</evidence>
<protein>
    <recommendedName>
        <fullName evidence="3 10">Conserved oligomeric Golgi complex subunit 6</fullName>
        <shortName evidence="10">COG complex subunit 6</shortName>
    </recommendedName>
    <alternativeName>
        <fullName evidence="8 10">Component of oligomeric Golgi complex 6</fullName>
    </alternativeName>
</protein>
<evidence type="ECO:0000256" key="6">
    <source>
        <dbReference type="ARBA" id="ARBA00023034"/>
    </source>
</evidence>
<keyword evidence="7 10" id="KW-0472">Membrane</keyword>
<dbReference type="PANTHER" id="PTHR21506:SF0">
    <property type="entry name" value="CONSERVED OLIGOMERIC GOLGI COMPLEX SUBUNIT 6"/>
    <property type="match status" value="1"/>
</dbReference>
<evidence type="ECO:0000259" key="12">
    <source>
        <dbReference type="Pfam" id="PF06419"/>
    </source>
</evidence>
<evidence type="ECO:0000256" key="9">
    <source>
        <dbReference type="ARBA" id="ARBA00043873"/>
    </source>
</evidence>
<gene>
    <name evidence="14" type="primary">COG6</name>
    <name evidence="14" type="ORF">H4R34_001729</name>
</gene>
<dbReference type="InterPro" id="IPR048369">
    <property type="entry name" value="COG6_C"/>
</dbReference>
<evidence type="ECO:0000256" key="1">
    <source>
        <dbReference type="ARBA" id="ARBA00004395"/>
    </source>
</evidence>
<comment type="caution">
    <text evidence="14">The sequence shown here is derived from an EMBL/GenBank/DDBJ whole genome shotgun (WGS) entry which is preliminary data.</text>
</comment>
<proteinExistence type="inferred from homology"/>
<dbReference type="AlphaFoldDB" id="A0A9W8B4Z3"/>
<evidence type="ECO:0000259" key="13">
    <source>
        <dbReference type="Pfam" id="PF20653"/>
    </source>
</evidence>
<dbReference type="OrthoDB" id="272987at2759"/>
<comment type="function">
    <text evidence="10">Acts as component of the peripheral membrane COG complex that is involved in intra-Golgi protein trafficking. COG is located at the cis-Golgi, and regulates tethering of retrograde intra-Golgi vesicles and possibly a number of other membrane trafficking events.</text>
</comment>
<comment type="function">
    <text evidence="9">Acts as a component of the peripheral membrane COG complex that is involved in intra-Golgi protein trafficking. COG is located at the cis-Golgi, and regulates tethering of retrograde intra-Golgi vesicles and possibly a number of other membrane trafficking events.</text>
</comment>
<feature type="region of interest" description="Disordered" evidence="11">
    <location>
        <begin position="51"/>
        <end position="74"/>
    </location>
</feature>
<dbReference type="GO" id="GO:0006891">
    <property type="term" value="P:intra-Golgi vesicle-mediated transport"/>
    <property type="evidence" value="ECO:0007669"/>
    <property type="project" value="UniProtKB-UniRule"/>
</dbReference>
<reference evidence="14" key="1">
    <citation type="submission" date="2022-07" db="EMBL/GenBank/DDBJ databases">
        <title>Phylogenomic reconstructions and comparative analyses of Kickxellomycotina fungi.</title>
        <authorList>
            <person name="Reynolds N.K."/>
            <person name="Stajich J.E."/>
            <person name="Barry K."/>
            <person name="Grigoriev I.V."/>
            <person name="Crous P."/>
            <person name="Smith M.E."/>
        </authorList>
    </citation>
    <scope>NUCLEOTIDE SEQUENCE</scope>
    <source>
        <strain evidence="14">RSA 567</strain>
    </source>
</reference>
<accession>A0A9W8B4Z3</accession>
<keyword evidence="5 10" id="KW-0653">Protein transport</keyword>
<dbReference type="InterPro" id="IPR048368">
    <property type="entry name" value="COG6_N"/>
</dbReference>
<evidence type="ECO:0000256" key="11">
    <source>
        <dbReference type="SAM" id="MobiDB-lite"/>
    </source>
</evidence>
<keyword evidence="6 10" id="KW-0333">Golgi apparatus</keyword>
<evidence type="ECO:0000256" key="4">
    <source>
        <dbReference type="ARBA" id="ARBA00022448"/>
    </source>
</evidence>
<sequence length="602" mass="68480">MASLPRSARDGSTHPVTRKLRHLLDEPWDPEATHQALTALIASYQLQTAPPATTTESALHHSPNAASPTAEQPSAPLMTAGWLSQQSTQLKPRLERQTLRWNRQYLNSFTAVYQRYIELEDRLNGLRTDFSHVQSRYHQVRTKTLALTYQAEELLHQRQKTADKRQLAEALLHQFSLSRSQQQLLRRALRLLAEWEDQFQHYSYANHRLLQTTLSRLLAGQQDGSQLSELDSHATGYAFDQWFSQVNALIDEAFFQTISDIHALHKHVQLILAQSTQRIGNDILKQLAGYEDTIYDLLYQWVRVECELYLNAEEPTVTNKFRRAVGELKWKPILFESVTNTMVTFRQEVLVSAFHRAVMGSSEHYPPEARRRMSSVGAFSPRTDQPQPLELHAADPLRYIGDMVAWVHQAHANEREWLDNVLTGGPQLNTASASLTDDDIRGMLDQIMQGIAVPLAARIRQAFLSANQTPVTALGIFHLLYFYRHMIEKASNAKASMTQALLTLSDEAKFRLFELLHQQAGELLRQVDFPDPSTLAVLPVIPEVVGLVDRLLGLQARSYMAITADPDSPDYKQVQQFEDELTNRLLTLVVQPVLASFCRHDA</sequence>
<dbReference type="Pfam" id="PF06419">
    <property type="entry name" value="COG6_N"/>
    <property type="match status" value="1"/>
</dbReference>
<feature type="domain" description="Conserved Oligomeric Golgi complex subunit 6 C-terminal" evidence="13">
    <location>
        <begin position="277"/>
        <end position="589"/>
    </location>
</feature>
<feature type="domain" description="Conserved oligomeric complex COG6 N-terminal" evidence="12">
    <location>
        <begin position="87"/>
        <end position="186"/>
    </location>
</feature>
<dbReference type="PANTHER" id="PTHR21506">
    <property type="entry name" value="COMPONENT OF OLIGOMERIC GOLGI COMPLEX 6"/>
    <property type="match status" value="1"/>
</dbReference>
<keyword evidence="15" id="KW-1185">Reference proteome</keyword>
<evidence type="ECO:0000256" key="7">
    <source>
        <dbReference type="ARBA" id="ARBA00023136"/>
    </source>
</evidence>
<dbReference type="GO" id="GO:0000139">
    <property type="term" value="C:Golgi membrane"/>
    <property type="evidence" value="ECO:0007669"/>
    <property type="project" value="UniProtKB-SubCell"/>
</dbReference>
<dbReference type="Pfam" id="PF20653">
    <property type="entry name" value="COG6_C"/>
    <property type="match status" value="1"/>
</dbReference>
<evidence type="ECO:0000256" key="2">
    <source>
        <dbReference type="ARBA" id="ARBA00011023"/>
    </source>
</evidence>
<evidence type="ECO:0000313" key="15">
    <source>
        <dbReference type="Proteomes" id="UP001151582"/>
    </source>
</evidence>
<evidence type="ECO:0000256" key="3">
    <source>
        <dbReference type="ARBA" id="ARBA00020973"/>
    </source>
</evidence>
<evidence type="ECO:0000313" key="14">
    <source>
        <dbReference type="EMBL" id="KAJ1982381.1"/>
    </source>
</evidence>
<keyword evidence="4 10" id="KW-0813">Transport</keyword>
<dbReference type="Proteomes" id="UP001151582">
    <property type="component" value="Unassembled WGS sequence"/>
</dbReference>
<dbReference type="InterPro" id="IPR010490">
    <property type="entry name" value="COG6"/>
</dbReference>
<dbReference type="GO" id="GO:0015031">
    <property type="term" value="P:protein transport"/>
    <property type="evidence" value="ECO:0007669"/>
    <property type="project" value="UniProtKB-KW"/>
</dbReference>
<comment type="subunit">
    <text evidence="10">Component of the conserved oligomeric Golgi complex.</text>
</comment>
<comment type="subcellular location">
    <subcellularLocation>
        <location evidence="1 10">Golgi apparatus membrane</location>
        <topology evidence="1 10">Peripheral membrane protein</topology>
    </subcellularLocation>
</comment>
<organism evidence="14 15">
    <name type="scientific">Dimargaris verticillata</name>
    <dbReference type="NCBI Taxonomy" id="2761393"/>
    <lineage>
        <taxon>Eukaryota</taxon>
        <taxon>Fungi</taxon>
        <taxon>Fungi incertae sedis</taxon>
        <taxon>Zoopagomycota</taxon>
        <taxon>Kickxellomycotina</taxon>
        <taxon>Dimargaritomycetes</taxon>
        <taxon>Dimargaritales</taxon>
        <taxon>Dimargaritaceae</taxon>
        <taxon>Dimargaris</taxon>
    </lineage>
</organism>